<protein>
    <recommendedName>
        <fullName evidence="6">Protein C10</fullName>
    </recommendedName>
</protein>
<proteinExistence type="predicted"/>
<name>A0A7J6L8Y7_PEROL</name>
<reference evidence="4 5" key="1">
    <citation type="submission" date="2020-04" db="EMBL/GenBank/DDBJ databases">
        <title>Perkinsus olseni comparative genomics.</title>
        <authorList>
            <person name="Bogema D.R."/>
        </authorList>
    </citation>
    <scope>NUCLEOTIDE SEQUENCE [LARGE SCALE GENOMIC DNA]</scope>
    <source>
        <strain evidence="3">00978-12</strain>
        <strain evidence="1">ATCC PRA-179</strain>
        <strain evidence="2">ATCC PRA-205</strain>
    </source>
</reference>
<dbReference type="OrthoDB" id="423079at2759"/>
<dbReference type="Proteomes" id="UP000570595">
    <property type="component" value="Unassembled WGS sequence"/>
</dbReference>
<dbReference type="EMBL" id="JABAHT010000453">
    <property type="protein sequence ID" value="KAF4655677.1"/>
    <property type="molecule type" value="Genomic_DNA"/>
</dbReference>
<gene>
    <name evidence="3" type="ORF">FOZ60_005220</name>
    <name evidence="1" type="ORF">FOZ61_007449</name>
    <name evidence="2" type="ORF">FOZ62_008639</name>
</gene>
<evidence type="ECO:0000313" key="4">
    <source>
        <dbReference type="Proteomes" id="UP000541610"/>
    </source>
</evidence>
<evidence type="ECO:0000313" key="5">
    <source>
        <dbReference type="Proteomes" id="UP000570595"/>
    </source>
</evidence>
<comment type="caution">
    <text evidence="1">The sequence shown here is derived from an EMBL/GenBank/DDBJ whole genome shotgun (WGS) entry which is preliminary data.</text>
</comment>
<evidence type="ECO:0008006" key="6">
    <source>
        <dbReference type="Google" id="ProtNLM"/>
    </source>
</evidence>
<sequence length="130" mass="14455">MSSPVPTPKLTLEQSREAIQVVISKVREPANRKRFEGIVTELEKEQDPVAKMQKRMTVLLPAVQEVLGDAIKHYGFETDSQSIMNGVMQLQAFSVTDPVVANGMNKVMRAMGGDFSAILEEDDDECEEVE</sequence>
<dbReference type="AlphaFoldDB" id="A0A7J6L8Y7"/>
<dbReference type="EMBL" id="JABANM010037726">
    <property type="protein sequence ID" value="KAF4680841.1"/>
    <property type="molecule type" value="Genomic_DNA"/>
</dbReference>
<evidence type="ECO:0000313" key="2">
    <source>
        <dbReference type="EMBL" id="KAF4680841.1"/>
    </source>
</evidence>
<evidence type="ECO:0000313" key="1">
    <source>
        <dbReference type="EMBL" id="KAF4655677.1"/>
    </source>
</evidence>
<accession>A0A7J6L8Y7</accession>
<dbReference type="EMBL" id="JABANP010000221">
    <property type="protein sequence ID" value="KAF4686458.1"/>
    <property type="molecule type" value="Genomic_DNA"/>
</dbReference>
<organism evidence="1 5">
    <name type="scientific">Perkinsus olseni</name>
    <name type="common">Perkinsus atlanticus</name>
    <dbReference type="NCBI Taxonomy" id="32597"/>
    <lineage>
        <taxon>Eukaryota</taxon>
        <taxon>Sar</taxon>
        <taxon>Alveolata</taxon>
        <taxon>Perkinsozoa</taxon>
        <taxon>Perkinsea</taxon>
        <taxon>Perkinsida</taxon>
        <taxon>Perkinsidae</taxon>
        <taxon>Perkinsus</taxon>
    </lineage>
</organism>
<dbReference type="Proteomes" id="UP000541610">
    <property type="component" value="Unassembled WGS sequence"/>
</dbReference>
<dbReference type="Proteomes" id="UP000574390">
    <property type="component" value="Unassembled WGS sequence"/>
</dbReference>
<dbReference type="InterPro" id="IPR026317">
    <property type="entry name" value="P_C10"/>
</dbReference>
<dbReference type="Pfam" id="PF14974">
    <property type="entry name" value="P_C10"/>
    <property type="match status" value="1"/>
</dbReference>
<evidence type="ECO:0000313" key="3">
    <source>
        <dbReference type="EMBL" id="KAF4686458.1"/>
    </source>
</evidence>